<keyword evidence="4" id="KW-0636">Prenylation</keyword>
<dbReference type="ExpressionAtlas" id="A0A5S9YFR5">
    <property type="expression patterns" value="baseline and differential"/>
</dbReference>
<evidence type="ECO:0000256" key="5">
    <source>
        <dbReference type="ARBA" id="ARBA00024045"/>
    </source>
</evidence>
<dbReference type="PANTHER" id="PTHR45811">
    <property type="entry name" value="COPPER TRANSPORT PROTEIN FAMILY-RELATED"/>
    <property type="match status" value="1"/>
</dbReference>
<protein>
    <recommendedName>
        <fullName evidence="7">HMA domain-containing protein</fullName>
    </recommendedName>
</protein>
<dbReference type="PANTHER" id="PTHR45811:SF80">
    <property type="entry name" value="COPPER TRANSPORT PROTEIN FAMILY-RELATED"/>
    <property type="match status" value="1"/>
</dbReference>
<keyword evidence="2" id="KW-0479">Metal-binding</keyword>
<dbReference type="EMBL" id="CACSHJ010000096">
    <property type="protein sequence ID" value="CAA0409408.1"/>
    <property type="molecule type" value="Genomic_DNA"/>
</dbReference>
<keyword evidence="3" id="KW-0449">Lipoprotein</keyword>
<proteinExistence type="inferred from homology"/>
<feature type="domain" description="HMA" evidence="7">
    <location>
        <begin position="3"/>
        <end position="70"/>
    </location>
</feature>
<evidence type="ECO:0000259" key="7">
    <source>
        <dbReference type="PROSITE" id="PS50846"/>
    </source>
</evidence>
<evidence type="ECO:0000256" key="1">
    <source>
        <dbReference type="ARBA" id="ARBA00022481"/>
    </source>
</evidence>
<dbReference type="GO" id="GO:0046872">
    <property type="term" value="F:metal ion binding"/>
    <property type="evidence" value="ECO:0007669"/>
    <property type="project" value="UniProtKB-KW"/>
</dbReference>
<feature type="compositionally biased region" description="Basic and acidic residues" evidence="6">
    <location>
        <begin position="73"/>
        <end position="91"/>
    </location>
</feature>
<evidence type="ECO:0000256" key="2">
    <source>
        <dbReference type="ARBA" id="ARBA00022723"/>
    </source>
</evidence>
<evidence type="ECO:0000313" key="8">
    <source>
        <dbReference type="EMBL" id="CAA0409408.1"/>
    </source>
</evidence>
<dbReference type="PROSITE" id="PS50846">
    <property type="entry name" value="HMA_2"/>
    <property type="match status" value="1"/>
</dbReference>
<dbReference type="OrthoDB" id="1111409at2759"/>
<reference evidence="8 9" key="1">
    <citation type="submission" date="2019-12" db="EMBL/GenBank/DDBJ databases">
        <authorList>
            <person name="Jiao W.-B."/>
            <person name="Schneeberger K."/>
        </authorList>
    </citation>
    <scope>NUCLEOTIDE SEQUENCE [LARGE SCALE GENOMIC DNA]</scope>
    <source>
        <strain evidence="9">cv. C24</strain>
    </source>
</reference>
<accession>A0A5S9YFR5</accession>
<evidence type="ECO:0000313" key="9">
    <source>
        <dbReference type="Proteomes" id="UP000434276"/>
    </source>
</evidence>
<organism evidence="8 9">
    <name type="scientific">Arabidopsis thaliana</name>
    <name type="common">Mouse-ear cress</name>
    <dbReference type="NCBI Taxonomy" id="3702"/>
    <lineage>
        <taxon>Eukaryota</taxon>
        <taxon>Viridiplantae</taxon>
        <taxon>Streptophyta</taxon>
        <taxon>Embryophyta</taxon>
        <taxon>Tracheophyta</taxon>
        <taxon>Spermatophyta</taxon>
        <taxon>Magnoliopsida</taxon>
        <taxon>eudicotyledons</taxon>
        <taxon>Gunneridae</taxon>
        <taxon>Pentapetalae</taxon>
        <taxon>rosids</taxon>
        <taxon>malvids</taxon>
        <taxon>Brassicales</taxon>
        <taxon>Brassicaceae</taxon>
        <taxon>Camelineae</taxon>
        <taxon>Arabidopsis</taxon>
    </lineage>
</organism>
<dbReference type="Proteomes" id="UP000434276">
    <property type="component" value="Unassembled WGS sequence"/>
</dbReference>
<comment type="similarity">
    <text evidence="5">Belongs to the HIPP family.</text>
</comment>
<dbReference type="InterPro" id="IPR051863">
    <property type="entry name" value="HIPP"/>
</dbReference>
<evidence type="ECO:0000256" key="6">
    <source>
        <dbReference type="SAM" id="MobiDB-lite"/>
    </source>
</evidence>
<dbReference type="AlphaFoldDB" id="A0A5S9YFR5"/>
<name>A0A5S9YFR5_ARATH</name>
<dbReference type="InterPro" id="IPR006121">
    <property type="entry name" value="HMA_dom"/>
</dbReference>
<feature type="region of interest" description="Disordered" evidence="6">
    <location>
        <begin position="72"/>
        <end position="97"/>
    </location>
</feature>
<sequence>MAAKKAVLQLGIPEEKIRMKVFVTVAGFTGVTSITIDDKTGKLTVVGDIDVPIIVMKLRKLCKTEIISVDAVKPPEKKPEPEKPAPPKPSEKIASPVPMNLAERVQSCLFLFF</sequence>
<keyword evidence="1" id="KW-0488">Methylation</keyword>
<gene>
    <name evidence="8" type="ORF">C24_LOCUS25362</name>
</gene>
<evidence type="ECO:0000256" key="4">
    <source>
        <dbReference type="ARBA" id="ARBA00023289"/>
    </source>
</evidence>
<evidence type="ECO:0000256" key="3">
    <source>
        <dbReference type="ARBA" id="ARBA00023288"/>
    </source>
</evidence>
<dbReference type="Gene3D" id="3.30.70.100">
    <property type="match status" value="1"/>
</dbReference>